<dbReference type="InterPro" id="IPR000477">
    <property type="entry name" value="RT_dom"/>
</dbReference>
<reference evidence="3" key="1">
    <citation type="journal article" date="2019" name="Sci. Rep.">
        <title>Draft genome of Tanacetum cinerariifolium, the natural source of mosquito coil.</title>
        <authorList>
            <person name="Yamashiro T."/>
            <person name="Shiraishi A."/>
            <person name="Satake H."/>
            <person name="Nakayama K."/>
        </authorList>
    </citation>
    <scope>NUCLEOTIDE SEQUENCE</scope>
</reference>
<dbReference type="PANTHER" id="PTHR24559:SF444">
    <property type="entry name" value="REVERSE TRANSCRIPTASE DOMAIN-CONTAINING PROTEIN"/>
    <property type="match status" value="1"/>
</dbReference>
<gene>
    <name evidence="3" type="ORF">Tci_035216</name>
</gene>
<dbReference type="CDD" id="cd01647">
    <property type="entry name" value="RT_LTR"/>
    <property type="match status" value="1"/>
</dbReference>
<proteinExistence type="predicted"/>
<comment type="caution">
    <text evidence="3">The sequence shown here is derived from an EMBL/GenBank/DDBJ whole genome shotgun (WGS) entry which is preliminary data.</text>
</comment>
<evidence type="ECO:0000259" key="2">
    <source>
        <dbReference type="Pfam" id="PF00078"/>
    </source>
</evidence>
<dbReference type="EMBL" id="BKCJ010004812">
    <property type="protein sequence ID" value="GEU63238.1"/>
    <property type="molecule type" value="Genomic_DNA"/>
</dbReference>
<organism evidence="3">
    <name type="scientific">Tanacetum cinerariifolium</name>
    <name type="common">Dalmatian daisy</name>
    <name type="synonym">Chrysanthemum cinerariifolium</name>
    <dbReference type="NCBI Taxonomy" id="118510"/>
    <lineage>
        <taxon>Eukaryota</taxon>
        <taxon>Viridiplantae</taxon>
        <taxon>Streptophyta</taxon>
        <taxon>Embryophyta</taxon>
        <taxon>Tracheophyta</taxon>
        <taxon>Spermatophyta</taxon>
        <taxon>Magnoliopsida</taxon>
        <taxon>eudicotyledons</taxon>
        <taxon>Gunneridae</taxon>
        <taxon>Pentapetalae</taxon>
        <taxon>asterids</taxon>
        <taxon>campanulids</taxon>
        <taxon>Asterales</taxon>
        <taxon>Asteraceae</taxon>
        <taxon>Asteroideae</taxon>
        <taxon>Anthemideae</taxon>
        <taxon>Anthemidinae</taxon>
        <taxon>Tanacetum</taxon>
    </lineage>
</organism>
<sequence length="550" mass="62600">MAGPEPITPLNEGTSNQNSKSIIEGHVSALKELLKEPGNQNLIKTMLLDFDDIQDVGDDEVQDDVKGKTKVDDEDLSKVFKEILKCPFTRRIVEFSSPSHRMPANVKIYDGTGDPEDHLIRFIWDAQGMRQRPDGNFKNSSKGQRDPAPFQRELAKRFSDSIPKTMDEMLKRVDDYLRSEEAFRSTELPREGSNEETHRYSSARPLERSLGSRGEVEGYLVRRIHLDEGASVKIMFEHCFSMLHPSIRSRLVKTQTTVSGFSRVQVKPLGKIKLDVCFGGSGICRRAIMKFTFIPVLSPYNIILGRPGLKQLRAVPFNIHRTMKFPTPWGVAAVVSQTPVVLECRNERKKQVAEPSKMRGPLTGRVSTTQKFVEKKHRHFRMGTVGYDRKIDSKIEAVMGFPLKCFLDAYKGYHQVHIADEDEEKTSFYTDHGTYCYTKMLFNLKNAGATYQRLVDEAFQSQIRKNLEVYVDYMVVKSNTERGMLADIAKTFDNLRRINMKLNPKKCSFGDTEGKISGYMVISEGIRANPTKTKDIAEMQSDCFSLKGYI</sequence>
<evidence type="ECO:0000313" key="3">
    <source>
        <dbReference type="EMBL" id="GEU63238.1"/>
    </source>
</evidence>
<dbReference type="InterPro" id="IPR043128">
    <property type="entry name" value="Rev_trsase/Diguanyl_cyclase"/>
</dbReference>
<feature type="region of interest" description="Disordered" evidence="1">
    <location>
        <begin position="130"/>
        <end position="152"/>
    </location>
</feature>
<keyword evidence="3" id="KW-0548">Nucleotidyltransferase</keyword>
<dbReference type="PANTHER" id="PTHR24559">
    <property type="entry name" value="TRANSPOSON TY3-I GAG-POL POLYPROTEIN"/>
    <property type="match status" value="1"/>
</dbReference>
<name>A0A6L2LNG2_TANCI</name>
<dbReference type="GO" id="GO:0003964">
    <property type="term" value="F:RNA-directed DNA polymerase activity"/>
    <property type="evidence" value="ECO:0007669"/>
    <property type="project" value="UniProtKB-KW"/>
</dbReference>
<evidence type="ECO:0000256" key="1">
    <source>
        <dbReference type="SAM" id="MobiDB-lite"/>
    </source>
</evidence>
<dbReference type="Pfam" id="PF00078">
    <property type="entry name" value="RVT_1"/>
    <property type="match status" value="1"/>
</dbReference>
<dbReference type="AlphaFoldDB" id="A0A6L2LNG2"/>
<feature type="compositionally biased region" description="Polar residues" evidence="1">
    <location>
        <begin position="11"/>
        <end position="21"/>
    </location>
</feature>
<feature type="region of interest" description="Disordered" evidence="1">
    <location>
        <begin position="184"/>
        <end position="206"/>
    </location>
</feature>
<feature type="domain" description="Reverse transcriptase" evidence="2">
    <location>
        <begin position="405"/>
        <end position="519"/>
    </location>
</feature>
<dbReference type="SUPFAM" id="SSF56672">
    <property type="entry name" value="DNA/RNA polymerases"/>
    <property type="match status" value="1"/>
</dbReference>
<keyword evidence="3" id="KW-0808">Transferase</keyword>
<dbReference type="InterPro" id="IPR053134">
    <property type="entry name" value="RNA-dir_DNA_polymerase"/>
</dbReference>
<dbReference type="Gene3D" id="3.10.10.10">
    <property type="entry name" value="HIV Type 1 Reverse Transcriptase, subunit A, domain 1"/>
    <property type="match status" value="1"/>
</dbReference>
<dbReference type="InterPro" id="IPR043502">
    <property type="entry name" value="DNA/RNA_pol_sf"/>
</dbReference>
<dbReference type="Gene3D" id="3.30.70.270">
    <property type="match status" value="1"/>
</dbReference>
<feature type="region of interest" description="Disordered" evidence="1">
    <location>
        <begin position="1"/>
        <end position="22"/>
    </location>
</feature>
<keyword evidence="3" id="KW-0695">RNA-directed DNA polymerase</keyword>
<dbReference type="CDD" id="cd00303">
    <property type="entry name" value="retropepsin_like"/>
    <property type="match status" value="1"/>
</dbReference>
<accession>A0A6L2LNG2</accession>
<protein>
    <submittedName>
        <fullName evidence="3">Reverse transcriptase domain-containing protein</fullName>
    </submittedName>
</protein>
<feature type="compositionally biased region" description="Basic and acidic residues" evidence="1">
    <location>
        <begin position="184"/>
        <end position="199"/>
    </location>
</feature>